<keyword evidence="3" id="KW-1185">Reference proteome</keyword>
<evidence type="ECO:0000313" key="2">
    <source>
        <dbReference type="EMBL" id="CAL5992676.1"/>
    </source>
</evidence>
<reference evidence="1" key="1">
    <citation type="submission" date="2023-06" db="EMBL/GenBank/DDBJ databases">
        <authorList>
            <person name="Kurt Z."/>
        </authorList>
    </citation>
    <scope>NUCLEOTIDE SEQUENCE</scope>
</reference>
<comment type="caution">
    <text evidence="1">The sequence shown here is derived from an EMBL/GenBank/DDBJ whole genome shotgun (WGS) entry which is preliminary data.</text>
</comment>
<reference evidence="2 3" key="2">
    <citation type="submission" date="2024-07" db="EMBL/GenBank/DDBJ databases">
        <authorList>
            <person name="Akdeniz Z."/>
        </authorList>
    </citation>
    <scope>NUCLEOTIDE SEQUENCE [LARGE SCALE GENOMIC DNA]</scope>
</reference>
<organism evidence="1">
    <name type="scientific">Hexamita inflata</name>
    <dbReference type="NCBI Taxonomy" id="28002"/>
    <lineage>
        <taxon>Eukaryota</taxon>
        <taxon>Metamonada</taxon>
        <taxon>Diplomonadida</taxon>
        <taxon>Hexamitidae</taxon>
        <taxon>Hexamitinae</taxon>
        <taxon>Hexamita</taxon>
    </lineage>
</organism>
<proteinExistence type="predicted"/>
<evidence type="ECO:0000313" key="1">
    <source>
        <dbReference type="EMBL" id="CAI9929581.1"/>
    </source>
</evidence>
<dbReference type="EMBL" id="CATOUU010000440">
    <property type="protein sequence ID" value="CAI9929581.1"/>
    <property type="molecule type" value="Genomic_DNA"/>
</dbReference>
<evidence type="ECO:0000313" key="3">
    <source>
        <dbReference type="Proteomes" id="UP001642409"/>
    </source>
</evidence>
<gene>
    <name evidence="2" type="ORF">HINF_LOCUS12695</name>
    <name evidence="1" type="ORF">HINF_LOCUS17226</name>
</gene>
<dbReference type="AlphaFoldDB" id="A0AA86P0W6"/>
<protein>
    <submittedName>
        <fullName evidence="2">Hypothetical_protein</fullName>
    </submittedName>
</protein>
<sequence>MNCRRVYVPGRVLASTEFRGQYHVITPRKYMKYDVKTGAELQAIDYSFADNYTIPKKVPSMVDRNLENIYKLGDVTAACFGYTGIQLHLFLGTNKGRFIDYLPDMNKITRLVQVSEHVVEQISYVNNLAVCMTKAGLVLLPDEYCGVRANFDFNKCLCNNCA</sequence>
<dbReference type="EMBL" id="CAXDID020000029">
    <property type="protein sequence ID" value="CAL5992676.1"/>
    <property type="molecule type" value="Genomic_DNA"/>
</dbReference>
<dbReference type="Proteomes" id="UP001642409">
    <property type="component" value="Unassembled WGS sequence"/>
</dbReference>
<name>A0AA86P0W6_9EUKA</name>
<accession>A0AA86P0W6</accession>